<dbReference type="STRING" id="307121.GA0070620_3086"/>
<accession>A0A1C3N4P6</accession>
<name>A0A1C3N4P6_9ACTN</name>
<dbReference type="AlphaFoldDB" id="A0A1C3N4P6"/>
<evidence type="ECO:0000313" key="1">
    <source>
        <dbReference type="EMBL" id="SBV27562.1"/>
    </source>
</evidence>
<gene>
    <name evidence="1" type="ORF">GA0070620_3086</name>
</gene>
<dbReference type="EMBL" id="LT598496">
    <property type="protein sequence ID" value="SBV27562.1"/>
    <property type="molecule type" value="Genomic_DNA"/>
</dbReference>
<sequence length="142" mass="14247">MANGYFTPFVEGIIAGEIDLDTASIKVALVRGYTFSAAHKFVSDVTGAGGTINGTSAALANKTVTGGVFDADDTTVSATASAVNHGLLLFQASAVTGGADVAASAQRLIAWYDTGTGLPIQPGTGTVSITWPASNPKILKVG</sequence>
<evidence type="ECO:0000313" key="2">
    <source>
        <dbReference type="Proteomes" id="UP000199393"/>
    </source>
</evidence>
<dbReference type="Proteomes" id="UP000199393">
    <property type="component" value="Chromosome I"/>
</dbReference>
<protein>
    <submittedName>
        <fullName evidence="1">Uncharacterized protein</fullName>
    </submittedName>
</protein>
<keyword evidence="2" id="KW-1185">Reference proteome</keyword>
<reference evidence="2" key="1">
    <citation type="submission" date="2016-06" db="EMBL/GenBank/DDBJ databases">
        <authorList>
            <person name="Varghese N."/>
        </authorList>
    </citation>
    <scope>NUCLEOTIDE SEQUENCE [LARGE SCALE GENOMIC DNA]</scope>
    <source>
        <strain evidence="2">DSM 45344</strain>
    </source>
</reference>
<proteinExistence type="predicted"/>
<dbReference type="PATRIC" id="fig|307121.4.peg.3151"/>
<organism evidence="1 2">
    <name type="scientific">Micromonospora krabiensis</name>
    <dbReference type="NCBI Taxonomy" id="307121"/>
    <lineage>
        <taxon>Bacteria</taxon>
        <taxon>Bacillati</taxon>
        <taxon>Actinomycetota</taxon>
        <taxon>Actinomycetes</taxon>
        <taxon>Micromonosporales</taxon>
        <taxon>Micromonosporaceae</taxon>
        <taxon>Micromonospora</taxon>
    </lineage>
</organism>